<dbReference type="EMBL" id="JACIFE010000020">
    <property type="protein sequence ID" value="MBB4077068.1"/>
    <property type="molecule type" value="Genomic_DNA"/>
</dbReference>
<organism evidence="2 3">
    <name type="scientific">Bartonella fuyuanensis</name>
    <dbReference type="NCBI Taxonomy" id="1460968"/>
    <lineage>
        <taxon>Bacteria</taxon>
        <taxon>Pseudomonadati</taxon>
        <taxon>Pseudomonadota</taxon>
        <taxon>Alphaproteobacteria</taxon>
        <taxon>Hyphomicrobiales</taxon>
        <taxon>Bartonellaceae</taxon>
        <taxon>Bartonella</taxon>
    </lineage>
</organism>
<sequence>MSTVYDWSLTASKNAYSDSLIDWSEGQRPSSVNNSARVMMQRVREYLSDTSGVLEGNVTVNNDQTTLIRLESASQFLAYKNGISFCFKATGKNVGATMIALNNLAAQPVYKATETGLSALSGGEIQQGCIYTLVYRDEDWQVLNPTPVSLLQRPVIPVCPPGTIVAFGMQVLPKGWLLCDGKAYLRSEYRALYDAIGTRWGSSENYSKFNVPDLRGVFLRGVDNGGGYSDRRIDYLRYLGTLQNDSMRKHDHSGAKFTFLNNDGHTDNWYGNVTVFWGYEFNEQQRLKLAEYLKVSAKDIRLNHKMTFPISYIHMRDVALESSSDSETRPINMSVVFGIKT</sequence>
<gene>
    <name evidence="2" type="ORF">GGR08_001385</name>
</gene>
<proteinExistence type="predicted"/>
<evidence type="ECO:0000313" key="2">
    <source>
        <dbReference type="EMBL" id="MBB4077068.1"/>
    </source>
</evidence>
<dbReference type="SUPFAM" id="SSF88874">
    <property type="entry name" value="Receptor-binding domain of short tail fibre protein gp12"/>
    <property type="match status" value="1"/>
</dbReference>
<dbReference type="Gene3D" id="3.90.1340.10">
    <property type="entry name" value="Phage tail collar domain"/>
    <property type="match status" value="1"/>
</dbReference>
<evidence type="ECO:0000259" key="1">
    <source>
        <dbReference type="Pfam" id="PF07484"/>
    </source>
</evidence>
<dbReference type="Proteomes" id="UP000585970">
    <property type="component" value="Unassembled WGS sequence"/>
</dbReference>
<feature type="domain" description="Phage tail collar" evidence="1">
    <location>
        <begin position="162"/>
        <end position="218"/>
    </location>
</feature>
<dbReference type="Pfam" id="PF07484">
    <property type="entry name" value="Collar"/>
    <property type="match status" value="1"/>
</dbReference>
<keyword evidence="3" id="KW-1185">Reference proteome</keyword>
<accession>A0A840E4M4</accession>
<evidence type="ECO:0000313" key="3">
    <source>
        <dbReference type="Proteomes" id="UP000585970"/>
    </source>
</evidence>
<name>A0A840E4M4_9HYPH</name>
<dbReference type="AlphaFoldDB" id="A0A840E4M4"/>
<protein>
    <recommendedName>
        <fullName evidence="1">Phage tail collar domain-containing protein</fullName>
    </recommendedName>
</protein>
<dbReference type="InterPro" id="IPR011083">
    <property type="entry name" value="Phage_tail_collar_dom"/>
</dbReference>
<reference evidence="2 3" key="1">
    <citation type="submission" date="2020-08" db="EMBL/GenBank/DDBJ databases">
        <title>Genomic Encyclopedia of Type Strains, Phase IV (KMG-IV): sequencing the most valuable type-strain genomes for metagenomic binning, comparative biology and taxonomic classification.</title>
        <authorList>
            <person name="Goeker M."/>
        </authorList>
    </citation>
    <scope>NUCLEOTIDE SEQUENCE [LARGE SCALE GENOMIC DNA]</scope>
    <source>
        <strain evidence="2 3">DSM 100694</strain>
    </source>
</reference>
<dbReference type="InterPro" id="IPR037053">
    <property type="entry name" value="Phage_tail_collar_dom_sf"/>
</dbReference>
<comment type="caution">
    <text evidence="2">The sequence shown here is derived from an EMBL/GenBank/DDBJ whole genome shotgun (WGS) entry which is preliminary data.</text>
</comment>
<dbReference type="RefSeq" id="WP_183194550.1">
    <property type="nucleotide sequence ID" value="NZ_JACIFE010000020.1"/>
</dbReference>